<feature type="region of interest" description="Disordered" evidence="1">
    <location>
        <begin position="285"/>
        <end position="317"/>
    </location>
</feature>
<dbReference type="Pfam" id="PF21072">
    <property type="entry name" value="EFR3"/>
    <property type="match status" value="1"/>
</dbReference>
<feature type="compositionally biased region" description="Polar residues" evidence="1">
    <location>
        <begin position="287"/>
        <end position="300"/>
    </location>
</feature>
<keyword evidence="3" id="KW-1185">Reference proteome</keyword>
<comment type="caution">
    <text evidence="2">The sequence shown here is derived from an EMBL/GenBank/DDBJ whole genome shotgun (WGS) entry which is preliminary data.</text>
</comment>
<dbReference type="InterPro" id="IPR051851">
    <property type="entry name" value="EFR3_Homologs"/>
</dbReference>
<feature type="compositionally biased region" description="Low complexity" evidence="1">
    <location>
        <begin position="902"/>
        <end position="911"/>
    </location>
</feature>
<reference evidence="2 3" key="1">
    <citation type="journal article" date="2019" name="Sci. Rep.">
        <title>Comparative genomics of chytrid fungi reveal insights into the obligate biotrophic and pathogenic lifestyle of Synchytrium endobioticum.</title>
        <authorList>
            <person name="van de Vossenberg B.T.L.H."/>
            <person name="Warris S."/>
            <person name="Nguyen H.D.T."/>
            <person name="van Gent-Pelzer M.P.E."/>
            <person name="Joly D.L."/>
            <person name="van de Geest H.C."/>
            <person name="Bonants P.J.M."/>
            <person name="Smith D.S."/>
            <person name="Levesque C.A."/>
            <person name="van der Lee T.A.J."/>
        </authorList>
    </citation>
    <scope>NUCLEOTIDE SEQUENCE [LARGE SCALE GENOMIC DNA]</scope>
    <source>
        <strain evidence="2 3">CBS 675.73</strain>
    </source>
</reference>
<dbReference type="PANTHER" id="PTHR12444">
    <property type="entry name" value="PROTEIN EFR3 HOMOLOG CMP44E"/>
    <property type="match status" value="1"/>
</dbReference>
<feature type="compositionally biased region" description="Low complexity" evidence="1">
    <location>
        <begin position="1016"/>
        <end position="1030"/>
    </location>
</feature>
<feature type="compositionally biased region" description="Polar residues" evidence="1">
    <location>
        <begin position="939"/>
        <end position="956"/>
    </location>
</feature>
<feature type="region of interest" description="Disordered" evidence="1">
    <location>
        <begin position="939"/>
        <end position="958"/>
    </location>
</feature>
<dbReference type="GO" id="GO:0072659">
    <property type="term" value="P:protein localization to plasma membrane"/>
    <property type="evidence" value="ECO:0007669"/>
    <property type="project" value="TreeGrafter"/>
</dbReference>
<dbReference type="STRING" id="246404.A0A507ERR1"/>
<gene>
    <name evidence="2" type="ORF">CcCBS67573_g07731</name>
</gene>
<dbReference type="Proteomes" id="UP000320333">
    <property type="component" value="Unassembled WGS sequence"/>
</dbReference>
<protein>
    <recommendedName>
        <fullName evidence="4">Protein EFR3</fullName>
    </recommendedName>
</protein>
<dbReference type="SUPFAM" id="SSF48371">
    <property type="entry name" value="ARM repeat"/>
    <property type="match status" value="1"/>
</dbReference>
<evidence type="ECO:0000313" key="2">
    <source>
        <dbReference type="EMBL" id="TPX66763.1"/>
    </source>
</evidence>
<sequence>MGYTQDYMGSQSSSNLGQFRAYLVERHRWKHVLSDFFQNQQHQRFKYWAELGVRSSESKLANNIQSKFKDGDRKLSGINPRGLLTPNHVALVNKVYPSDAGETGPRSAALSSLLFYADSKPIKLAKVGECLARRTDTDLARGREGHVKVTLIIIDALLSQCPPAHINIMAKSVLRVIDSVTASPNADLMLDATSTFVTFNNLYTHDTIIDVELTALYSKLVYKFCAQCTYVTADSVLQKKLHLSGLRAIQSITNSDTFLVNPRAPEYVSKIIPALLSNLHEEKRIRSNSSTAEPAPSASQAKHLGEGHTPTPHMRKHSITDGLITNPLLQHSALESLSTLLSKTNAQNLWFVIAPVWAYMDKQGEWGQRAHVVFLVDAIVNAIAPQHRYVVLGSLLEKLSSLPTGSVKDRVGIVVALTVFVAGVGDVAAASGGSNVGGAGIAVVELSEALVGHLVEIAGAAEQSSSGTGAESEVKQYYEALIEAIGALAIHVAYPTQLSDIISFTVNRLERMSGGNKGDCLAVKKALLRCLVRIVAVRRSCLSPLESLATGKEIEEVVEDAEADSSFVLESFTSLSRNAASHMRNSRSKRASLTFPAKISPILLIPTLDLLLDASQDIRVLEAQFVQSALALEVLQQQIFGGQAVIASEDIEFLDVLYLKLHALSLGTGVVNGPVDYVAVGCIVSNAIQRFGPSGEGVGRTLQFLLKARADAESQSSVNPIIRFAVTCLLRDHLQELANVYQISTLQAYLQTQSPALQTDPVLIPTTNRVDILQASVAHYVLQKRVENMKLVAARTFDESVQIPSFLGIPRDVVVPMLLAGLAGKSTEILETLDTEFSTNLKDGYRRGSKPAVGGVAGIGGIVRPRSIKQFSLVQTGKIGSVEGNSPASQSLGSDLLKPGTSSSASVRSGVDVGGGSVSTRPDTPVKFEDLKDAISIHSSADATGKGSNSIRSVTPSARHGKLDVKNFLTNISSTISKSNLGGKHFQEPGTGKLPNMQMTSRDRKGPNVVSHDEAASSVGAASEVSDAGK</sequence>
<feature type="compositionally biased region" description="Polar residues" evidence="1">
    <location>
        <begin position="883"/>
        <end position="893"/>
    </location>
</feature>
<dbReference type="EMBL" id="QEAP01000428">
    <property type="protein sequence ID" value="TPX66763.1"/>
    <property type="molecule type" value="Genomic_DNA"/>
</dbReference>
<feature type="compositionally biased region" description="Basic and acidic residues" evidence="1">
    <location>
        <begin position="1001"/>
        <end position="1015"/>
    </location>
</feature>
<dbReference type="InterPro" id="IPR049150">
    <property type="entry name" value="EFR3_HEAT-like_rpt"/>
</dbReference>
<name>A0A507ERR1_9FUNG</name>
<accession>A0A507ERR1</accession>
<organism evidence="2 3">
    <name type="scientific">Chytriomyces confervae</name>
    <dbReference type="NCBI Taxonomy" id="246404"/>
    <lineage>
        <taxon>Eukaryota</taxon>
        <taxon>Fungi</taxon>
        <taxon>Fungi incertae sedis</taxon>
        <taxon>Chytridiomycota</taxon>
        <taxon>Chytridiomycota incertae sedis</taxon>
        <taxon>Chytridiomycetes</taxon>
        <taxon>Chytridiales</taxon>
        <taxon>Chytriomycetaceae</taxon>
        <taxon>Chytriomyces</taxon>
    </lineage>
</organism>
<evidence type="ECO:0000256" key="1">
    <source>
        <dbReference type="SAM" id="MobiDB-lite"/>
    </source>
</evidence>
<dbReference type="GO" id="GO:0005886">
    <property type="term" value="C:plasma membrane"/>
    <property type="evidence" value="ECO:0007669"/>
    <property type="project" value="TreeGrafter"/>
</dbReference>
<evidence type="ECO:0000313" key="3">
    <source>
        <dbReference type="Proteomes" id="UP000320333"/>
    </source>
</evidence>
<feature type="region of interest" description="Disordered" evidence="1">
    <location>
        <begin position="978"/>
        <end position="1030"/>
    </location>
</feature>
<dbReference type="AlphaFoldDB" id="A0A507ERR1"/>
<dbReference type="OrthoDB" id="19232at2759"/>
<feature type="region of interest" description="Disordered" evidence="1">
    <location>
        <begin position="882"/>
        <end position="925"/>
    </location>
</feature>
<proteinExistence type="predicted"/>
<dbReference type="InterPro" id="IPR016024">
    <property type="entry name" value="ARM-type_fold"/>
</dbReference>
<dbReference type="PANTHER" id="PTHR12444:SF8">
    <property type="entry name" value="PROTEIN EFR3 HOMOLOG CMP44E"/>
    <property type="match status" value="1"/>
</dbReference>
<evidence type="ECO:0008006" key="4">
    <source>
        <dbReference type="Google" id="ProtNLM"/>
    </source>
</evidence>